<dbReference type="Gene3D" id="3.40.50.720">
    <property type="entry name" value="NAD(P)-binding Rossmann-like Domain"/>
    <property type="match status" value="1"/>
</dbReference>
<evidence type="ECO:0000313" key="5">
    <source>
        <dbReference type="Proteomes" id="UP001230504"/>
    </source>
</evidence>
<dbReference type="SUPFAM" id="SSF57701">
    <property type="entry name" value="Zn2/Cys6 DNA-binding domain"/>
    <property type="match status" value="1"/>
</dbReference>
<dbReference type="RefSeq" id="XP_060413913.1">
    <property type="nucleotide sequence ID" value="XM_060563710.1"/>
</dbReference>
<evidence type="ECO:0000256" key="1">
    <source>
        <dbReference type="ARBA" id="ARBA00006432"/>
    </source>
</evidence>
<dbReference type="GO" id="GO:0006631">
    <property type="term" value="P:fatty acid metabolic process"/>
    <property type="evidence" value="ECO:0007669"/>
    <property type="project" value="TreeGrafter"/>
</dbReference>
<dbReference type="InterPro" id="IPR000873">
    <property type="entry name" value="AMP-dep_synth/lig_dom"/>
</dbReference>
<dbReference type="Proteomes" id="UP001230504">
    <property type="component" value="Unassembled WGS sequence"/>
</dbReference>
<comment type="similarity">
    <text evidence="1">Belongs to the ATP-dependent AMP-binding enzyme family.</text>
</comment>
<feature type="compositionally biased region" description="Basic and acidic residues" evidence="2">
    <location>
        <begin position="255"/>
        <end position="273"/>
    </location>
</feature>
<dbReference type="GO" id="GO:0008270">
    <property type="term" value="F:zinc ion binding"/>
    <property type="evidence" value="ECO:0007669"/>
    <property type="project" value="InterPro"/>
</dbReference>
<dbReference type="GO" id="GO:0031956">
    <property type="term" value="F:medium-chain fatty acid-CoA ligase activity"/>
    <property type="evidence" value="ECO:0007669"/>
    <property type="project" value="TreeGrafter"/>
</dbReference>
<feature type="region of interest" description="Disordered" evidence="2">
    <location>
        <begin position="228"/>
        <end position="283"/>
    </location>
</feature>
<dbReference type="InterPro" id="IPR042099">
    <property type="entry name" value="ANL_N_sf"/>
</dbReference>
<dbReference type="PANTHER" id="PTHR43201">
    <property type="entry name" value="ACYL-COA SYNTHETASE"/>
    <property type="match status" value="1"/>
</dbReference>
<dbReference type="Gene3D" id="4.10.240.10">
    <property type="entry name" value="Zn(2)-C6 fungal-type DNA-binding domain"/>
    <property type="match status" value="1"/>
</dbReference>
<protein>
    <recommendedName>
        <fullName evidence="3">AMP-dependent synthetase/ligase domain-containing protein</fullName>
    </recommendedName>
</protein>
<dbReference type="AlphaFoldDB" id="A0AAD8PZH3"/>
<sequence>MFPCVQQQVQDSLAAESLPLYYGHRDKERIRVTRACDRCKKRKKRKIRCTGIQPCELCLRTDSHCTYNASYARGRQPPSATRQDVTRWDLDGLDVSVPDPNAAAAEVNMSGTSLTIGGVRPGTAEPSQASPEPIQTDLHGHYVGPSSWTTASTPPCSFQSFNGNVRACLDVAMHVVETFNDLFQAGQLFRTFWFTSYFAFSVGRRPLRIHHPATGSTGGDVAGLLQRGVELPNPAGNPRRQRVDPGGEVPPRPRRTPDRGAKADPERPQHADGSRQNGGPHFCVDMKTQNVGMQGQVEDRHLTSLDFSGVGRAESFVGFDASPSSSLADMTSWGQFGSMPPVEVPETVKPIELKTVTDVLLRRAVEAPDVDVLAYPATARGKDDYVNYTARDLDRFADEAARRYAQAGLLPGNPASSQAEVVAVLANSGVNYVVSMLALSRMGFAMLYLSTRLSQEAYVNLLHKTGCNRIVIADRYSDMAARINALSAVSTYAILDKAEYDLPAPSGDRFPVFSHPDAVRRISFIVHSPGSTGLPKPIFQTHAACISNYSSGIPYRAFLTLPLFHNHGIATLFRAIYAGKRIAIYNANQPLSGTTPAKAMAATEPGSLHCVPYALKLLAETEGGIAALQRLKLVLYGGSSCPEDLGNRLVEAGVYLVGHYGATEMGQLMTSFRAAFYKQFGDLIEAVYRRFEAPKDNVAGGGVLALDLPQLEDHLLDLFRSTLGFSRVEKDTDFFEANVDSLQASTAWGRIQRGLDLGGNTLGQNAVFEYHNVLSLSKHAYSLRTGESVDAEDEIDVMTRLIAKYSEFTERCPGTVTPEGEAVIRQPYVKTVYCLVRASFPEETKSRVTASLTSKGLVLGAASFEAQHIRGVRNLLDFCLGTETVRPAQNMGYARSKVVTEHIVKAAAATKTGMTARMEEIPLMIRSAKVIKALPVLDETPSWMPADKMALAVLELAGLAGPRCTSCGAPPSTPDDADLDLVYQIVSQREWVRRLRASDPDPERNPTYKLLGFFEDKYDDEGPGRQGLVFETERTGRRSGAVGDGWDVVGSGLVERMVRWMETQW</sequence>
<dbReference type="Gene3D" id="3.40.50.12780">
    <property type="entry name" value="N-terminal domain of ligase-like"/>
    <property type="match status" value="1"/>
</dbReference>
<feature type="domain" description="AMP-dependent synthetase/ligase" evidence="3">
    <location>
        <begin position="365"/>
        <end position="670"/>
    </location>
</feature>
<dbReference type="PANTHER" id="PTHR43201:SF8">
    <property type="entry name" value="ACYL-COA SYNTHETASE FAMILY MEMBER 3"/>
    <property type="match status" value="1"/>
</dbReference>
<accession>A0AAD8PZH3</accession>
<dbReference type="InterPro" id="IPR036736">
    <property type="entry name" value="ACP-like_sf"/>
</dbReference>
<dbReference type="InterPro" id="IPR036864">
    <property type="entry name" value="Zn2-C6_fun-type_DNA-bd_sf"/>
</dbReference>
<evidence type="ECO:0000313" key="4">
    <source>
        <dbReference type="EMBL" id="KAK1590425.1"/>
    </source>
</evidence>
<dbReference type="SUPFAM" id="SSF47336">
    <property type="entry name" value="ACP-like"/>
    <property type="match status" value="1"/>
</dbReference>
<dbReference type="GO" id="GO:0000981">
    <property type="term" value="F:DNA-binding transcription factor activity, RNA polymerase II-specific"/>
    <property type="evidence" value="ECO:0007669"/>
    <property type="project" value="InterPro"/>
</dbReference>
<organism evidence="4 5">
    <name type="scientific">Colletotrichum navitas</name>
    <dbReference type="NCBI Taxonomy" id="681940"/>
    <lineage>
        <taxon>Eukaryota</taxon>
        <taxon>Fungi</taxon>
        <taxon>Dikarya</taxon>
        <taxon>Ascomycota</taxon>
        <taxon>Pezizomycotina</taxon>
        <taxon>Sordariomycetes</taxon>
        <taxon>Hypocreomycetidae</taxon>
        <taxon>Glomerellales</taxon>
        <taxon>Glomerellaceae</taxon>
        <taxon>Colletotrichum</taxon>
        <taxon>Colletotrichum graminicola species complex</taxon>
    </lineage>
</organism>
<evidence type="ECO:0000259" key="3">
    <source>
        <dbReference type="Pfam" id="PF00501"/>
    </source>
</evidence>
<dbReference type="SUPFAM" id="SSF56801">
    <property type="entry name" value="Acetyl-CoA synthetase-like"/>
    <property type="match status" value="1"/>
</dbReference>
<dbReference type="EMBL" id="JAHLJV010000031">
    <property type="protein sequence ID" value="KAK1590425.1"/>
    <property type="molecule type" value="Genomic_DNA"/>
</dbReference>
<keyword evidence="5" id="KW-1185">Reference proteome</keyword>
<dbReference type="Gene3D" id="1.10.1200.10">
    <property type="entry name" value="ACP-like"/>
    <property type="match status" value="1"/>
</dbReference>
<proteinExistence type="inferred from homology"/>
<name>A0AAD8PZH3_9PEZI</name>
<comment type="caution">
    <text evidence="4">The sequence shown here is derived from an EMBL/GenBank/DDBJ whole genome shotgun (WGS) entry which is preliminary data.</text>
</comment>
<dbReference type="Pfam" id="PF00501">
    <property type="entry name" value="AMP-binding"/>
    <property type="match status" value="1"/>
</dbReference>
<dbReference type="GeneID" id="85447950"/>
<gene>
    <name evidence="4" type="ORF">LY79DRAFT_669886</name>
</gene>
<reference evidence="4" key="1">
    <citation type="submission" date="2021-06" db="EMBL/GenBank/DDBJ databases">
        <title>Comparative genomics, transcriptomics and evolutionary studies reveal genomic signatures of adaptation to plant cell wall in hemibiotrophic fungi.</title>
        <authorList>
            <consortium name="DOE Joint Genome Institute"/>
            <person name="Baroncelli R."/>
            <person name="Diaz J.F."/>
            <person name="Benocci T."/>
            <person name="Peng M."/>
            <person name="Battaglia E."/>
            <person name="Haridas S."/>
            <person name="Andreopoulos W."/>
            <person name="Labutti K."/>
            <person name="Pangilinan J."/>
            <person name="Floch G.L."/>
            <person name="Makela M.R."/>
            <person name="Henrissat B."/>
            <person name="Grigoriev I.V."/>
            <person name="Crouch J.A."/>
            <person name="De Vries R.P."/>
            <person name="Sukno S.A."/>
            <person name="Thon M.R."/>
        </authorList>
    </citation>
    <scope>NUCLEOTIDE SEQUENCE</scope>
    <source>
        <strain evidence="4">CBS 125086</strain>
    </source>
</reference>
<evidence type="ECO:0000256" key="2">
    <source>
        <dbReference type="SAM" id="MobiDB-lite"/>
    </source>
</evidence>